<dbReference type="PIRSF" id="PIRSF023577">
    <property type="entry name" value="ENOS_interacting"/>
    <property type="match status" value="1"/>
</dbReference>
<evidence type="ECO:0000256" key="4">
    <source>
        <dbReference type="PIRNR" id="PIRNR023577"/>
    </source>
</evidence>
<protein>
    <recommendedName>
        <fullName evidence="7">RING-type domain-containing protein</fullName>
    </recommendedName>
</protein>
<comment type="subcellular location">
    <subcellularLocation>
        <location evidence="4">Nucleus</location>
    </subcellularLocation>
</comment>
<evidence type="ECO:0000313" key="9">
    <source>
        <dbReference type="Proteomes" id="UP001357485"/>
    </source>
</evidence>
<proteinExistence type="inferred from homology"/>
<dbReference type="Gene3D" id="3.30.40.10">
    <property type="entry name" value="Zinc/RING finger domain, C3HC4 (zinc finger)"/>
    <property type="match status" value="1"/>
</dbReference>
<organism evidence="8 9">
    <name type="scientific">Cryomyces antarcticus</name>
    <dbReference type="NCBI Taxonomy" id="329879"/>
    <lineage>
        <taxon>Eukaryota</taxon>
        <taxon>Fungi</taxon>
        <taxon>Dikarya</taxon>
        <taxon>Ascomycota</taxon>
        <taxon>Pezizomycotina</taxon>
        <taxon>Dothideomycetes</taxon>
        <taxon>Dothideomycetes incertae sedis</taxon>
        <taxon>Cryomyces</taxon>
    </lineage>
</organism>
<sequence length="365" mass="40382">MAHSKRNTSLAFFTSHERSLLRTSWGSQATRLSRDSFLPFGSCQLCLLPSRDPVACATNGDVFCRECAVSNLLAQRNEIKRLEKESKKRRQEEEEDDRREDEEASRRAVEEFERVQMGLEVKLGAGGRELIAREAGEIVVNGGANEMRGVKRKFELDEEELLRIVKEERGMARKELSDEKRAASKSSLPSFWVPSLTPSTNAQSAAHKIPETPKLHPMCPASSEDKPHEYSLKALVAIHFTEEKDSSTGEQVRSCPSCRKALSNTSKAMLAKPCGHVICKPCVEKFMTPKPPDAHDPGSEAGGVRCYVCETDLSGRSKKKDTEKGKDKEGREKIKPGLVEINSEGTGFAGGGKNLVEKKGIAFQC</sequence>
<keyword evidence="3" id="KW-0862">Zinc</keyword>
<evidence type="ECO:0000259" key="7">
    <source>
        <dbReference type="PROSITE" id="PS50089"/>
    </source>
</evidence>
<dbReference type="Proteomes" id="UP001357485">
    <property type="component" value="Unassembled WGS sequence"/>
</dbReference>
<dbReference type="InterPro" id="IPR017907">
    <property type="entry name" value="Znf_RING_CS"/>
</dbReference>
<dbReference type="PANTHER" id="PTHR13063">
    <property type="entry name" value="ENOS INTERACTING PROTEIN"/>
    <property type="match status" value="1"/>
</dbReference>
<dbReference type="EMBL" id="JAVRRA010024713">
    <property type="protein sequence ID" value="KAK5130272.1"/>
    <property type="molecule type" value="Genomic_DNA"/>
</dbReference>
<comment type="similarity">
    <text evidence="4">Belongs to the NOSIP family.</text>
</comment>
<dbReference type="InterPro" id="IPR013083">
    <property type="entry name" value="Znf_RING/FYVE/PHD"/>
</dbReference>
<keyword evidence="4" id="KW-0539">Nucleus</keyword>
<dbReference type="InterPro" id="IPR001841">
    <property type="entry name" value="Znf_RING"/>
</dbReference>
<dbReference type="InterPro" id="IPR027370">
    <property type="entry name" value="Znf-RING_euk"/>
</dbReference>
<dbReference type="PROSITE" id="PS50089">
    <property type="entry name" value="ZF_RING_2"/>
    <property type="match status" value="1"/>
</dbReference>
<feature type="region of interest" description="Disordered" evidence="6">
    <location>
        <begin position="84"/>
        <end position="107"/>
    </location>
</feature>
<gene>
    <name evidence="8" type="ORF">LTR16_001624</name>
</gene>
<dbReference type="SUPFAM" id="SSF57850">
    <property type="entry name" value="RING/U-box"/>
    <property type="match status" value="1"/>
</dbReference>
<keyword evidence="2 5" id="KW-0863">Zinc-finger</keyword>
<feature type="region of interest" description="Disordered" evidence="6">
    <location>
        <begin position="317"/>
        <end position="337"/>
    </location>
</feature>
<evidence type="ECO:0000313" key="8">
    <source>
        <dbReference type="EMBL" id="KAK5130272.1"/>
    </source>
</evidence>
<evidence type="ECO:0000256" key="6">
    <source>
        <dbReference type="SAM" id="MobiDB-lite"/>
    </source>
</evidence>
<keyword evidence="1" id="KW-0479">Metal-binding</keyword>
<evidence type="ECO:0000256" key="2">
    <source>
        <dbReference type="ARBA" id="ARBA00022771"/>
    </source>
</evidence>
<dbReference type="InterPro" id="IPR016818">
    <property type="entry name" value="NOSIP"/>
</dbReference>
<evidence type="ECO:0000256" key="1">
    <source>
        <dbReference type="ARBA" id="ARBA00022723"/>
    </source>
</evidence>
<name>A0ABR0KTT2_9PEZI</name>
<keyword evidence="9" id="KW-1185">Reference proteome</keyword>
<feature type="compositionally biased region" description="Acidic residues" evidence="6">
    <location>
        <begin position="93"/>
        <end position="103"/>
    </location>
</feature>
<evidence type="ECO:0000256" key="3">
    <source>
        <dbReference type="ARBA" id="ARBA00022833"/>
    </source>
</evidence>
<accession>A0ABR0KTT2</accession>
<feature type="compositionally biased region" description="Basic and acidic residues" evidence="6">
    <location>
        <begin position="320"/>
        <end position="335"/>
    </location>
</feature>
<dbReference type="PANTHER" id="PTHR13063:SF10">
    <property type="entry name" value="NITRIC OXIDE SYNTHASE-INTERACTING PROTEIN"/>
    <property type="match status" value="1"/>
</dbReference>
<dbReference type="PROSITE" id="PS00518">
    <property type="entry name" value="ZF_RING_1"/>
    <property type="match status" value="1"/>
</dbReference>
<feature type="domain" description="RING-type" evidence="7">
    <location>
        <begin position="255"/>
        <end position="310"/>
    </location>
</feature>
<dbReference type="Pfam" id="PF13445">
    <property type="entry name" value="zf-RING_UBOX"/>
    <property type="match status" value="1"/>
</dbReference>
<comment type="caution">
    <text evidence="8">The sequence shown here is derived from an EMBL/GenBank/DDBJ whole genome shotgun (WGS) entry which is preliminary data.</text>
</comment>
<reference evidence="8 9" key="1">
    <citation type="submission" date="2023-08" db="EMBL/GenBank/DDBJ databases">
        <title>Black Yeasts Isolated from many extreme environments.</title>
        <authorList>
            <person name="Coleine C."/>
            <person name="Stajich J.E."/>
            <person name="Selbmann L."/>
        </authorList>
    </citation>
    <scope>NUCLEOTIDE SEQUENCE [LARGE SCALE GENOMIC DNA]</scope>
    <source>
        <strain evidence="8 9">CCFEE 536</strain>
    </source>
</reference>
<evidence type="ECO:0000256" key="5">
    <source>
        <dbReference type="PROSITE-ProRule" id="PRU00175"/>
    </source>
</evidence>